<dbReference type="Proteomes" id="UP000593765">
    <property type="component" value="Chromosome"/>
</dbReference>
<dbReference type="Pfam" id="PF01381">
    <property type="entry name" value="HTH_3"/>
    <property type="match status" value="1"/>
</dbReference>
<dbReference type="InterPro" id="IPR001387">
    <property type="entry name" value="Cro/C1-type_HTH"/>
</dbReference>
<keyword evidence="1" id="KW-0238">DNA-binding</keyword>
<dbReference type="PANTHER" id="PTHR46797">
    <property type="entry name" value="HTH-TYPE TRANSCRIPTIONAL REGULATOR"/>
    <property type="match status" value="1"/>
</dbReference>
<sequence>MKFGGIVRDLRESRGMSQEALADSAGLHRTHISLIERGQRSVRIETIERLALALRVQPAALMPAISLKK</sequence>
<dbReference type="InterPro" id="IPR010982">
    <property type="entry name" value="Lambda_DNA-bd_dom_sf"/>
</dbReference>
<dbReference type="GO" id="GO:0003677">
    <property type="term" value="F:DNA binding"/>
    <property type="evidence" value="ECO:0007669"/>
    <property type="project" value="UniProtKB-KW"/>
</dbReference>
<dbReference type="GO" id="GO:0003700">
    <property type="term" value="F:DNA-binding transcription factor activity"/>
    <property type="evidence" value="ECO:0007669"/>
    <property type="project" value="TreeGrafter"/>
</dbReference>
<dbReference type="CDD" id="cd00093">
    <property type="entry name" value="HTH_XRE"/>
    <property type="match status" value="1"/>
</dbReference>
<dbReference type="PANTHER" id="PTHR46797:SF1">
    <property type="entry name" value="METHYLPHOSPHONATE SYNTHASE"/>
    <property type="match status" value="1"/>
</dbReference>
<dbReference type="KEGG" id="hbs:IPV69_25385"/>
<name>A0A7M2WVC9_9BACT</name>
<evidence type="ECO:0000313" key="4">
    <source>
        <dbReference type="Proteomes" id="UP000593765"/>
    </source>
</evidence>
<dbReference type="AlphaFoldDB" id="A0A7M2WVC9"/>
<dbReference type="Gene3D" id="1.10.260.40">
    <property type="entry name" value="lambda repressor-like DNA-binding domains"/>
    <property type="match status" value="1"/>
</dbReference>
<protein>
    <submittedName>
        <fullName evidence="3">Helix-turn-helix transcriptional regulator</fullName>
    </submittedName>
</protein>
<dbReference type="InterPro" id="IPR050807">
    <property type="entry name" value="TransReg_Diox_bact_type"/>
</dbReference>
<reference evidence="3 4" key="1">
    <citation type="submission" date="2020-10" db="EMBL/GenBank/DDBJ databases">
        <title>Wide distribution of Phycisphaera-like planctomycetes from WD2101 soil group in peatlands and genome analysis of the first cultivated representative.</title>
        <authorList>
            <person name="Dedysh S.N."/>
            <person name="Beletsky A.V."/>
            <person name="Ivanova A."/>
            <person name="Kulichevskaya I.S."/>
            <person name="Suzina N.E."/>
            <person name="Philippov D.A."/>
            <person name="Rakitin A.L."/>
            <person name="Mardanov A.V."/>
            <person name="Ravin N.V."/>
        </authorList>
    </citation>
    <scope>NUCLEOTIDE SEQUENCE [LARGE SCALE GENOMIC DNA]</scope>
    <source>
        <strain evidence="3 4">M1803</strain>
    </source>
</reference>
<evidence type="ECO:0000313" key="3">
    <source>
        <dbReference type="EMBL" id="QOV89488.1"/>
    </source>
</evidence>
<dbReference type="GO" id="GO:0005829">
    <property type="term" value="C:cytosol"/>
    <property type="evidence" value="ECO:0007669"/>
    <property type="project" value="TreeGrafter"/>
</dbReference>
<dbReference type="SUPFAM" id="SSF47413">
    <property type="entry name" value="lambda repressor-like DNA-binding domains"/>
    <property type="match status" value="1"/>
</dbReference>
<dbReference type="EMBL" id="CP063458">
    <property type="protein sequence ID" value="QOV89488.1"/>
    <property type="molecule type" value="Genomic_DNA"/>
</dbReference>
<organism evidence="3 4">
    <name type="scientific">Humisphaera borealis</name>
    <dbReference type="NCBI Taxonomy" id="2807512"/>
    <lineage>
        <taxon>Bacteria</taxon>
        <taxon>Pseudomonadati</taxon>
        <taxon>Planctomycetota</taxon>
        <taxon>Phycisphaerae</taxon>
        <taxon>Tepidisphaerales</taxon>
        <taxon>Tepidisphaeraceae</taxon>
        <taxon>Humisphaera</taxon>
    </lineage>
</organism>
<proteinExistence type="predicted"/>
<accession>A0A7M2WVC9</accession>
<evidence type="ECO:0000259" key="2">
    <source>
        <dbReference type="PROSITE" id="PS50943"/>
    </source>
</evidence>
<dbReference type="RefSeq" id="WP_206292530.1">
    <property type="nucleotide sequence ID" value="NZ_CP063458.1"/>
</dbReference>
<evidence type="ECO:0000256" key="1">
    <source>
        <dbReference type="ARBA" id="ARBA00023125"/>
    </source>
</evidence>
<keyword evidence="4" id="KW-1185">Reference proteome</keyword>
<feature type="domain" description="HTH cro/C1-type" evidence="2">
    <location>
        <begin position="7"/>
        <end position="61"/>
    </location>
</feature>
<dbReference type="SMART" id="SM00530">
    <property type="entry name" value="HTH_XRE"/>
    <property type="match status" value="1"/>
</dbReference>
<gene>
    <name evidence="3" type="ORF">IPV69_25385</name>
</gene>
<dbReference type="PROSITE" id="PS50943">
    <property type="entry name" value="HTH_CROC1"/>
    <property type="match status" value="1"/>
</dbReference>